<organism evidence="1">
    <name type="scientific">marine sediment metagenome</name>
    <dbReference type="NCBI Taxonomy" id="412755"/>
    <lineage>
        <taxon>unclassified sequences</taxon>
        <taxon>metagenomes</taxon>
        <taxon>ecological metagenomes</taxon>
    </lineage>
</organism>
<comment type="caution">
    <text evidence="1">The sequence shown here is derived from an EMBL/GenBank/DDBJ whole genome shotgun (WGS) entry which is preliminary data.</text>
</comment>
<gene>
    <name evidence="1" type="ORF">S01H4_50055</name>
</gene>
<protein>
    <recommendedName>
        <fullName evidence="2">DNA-binding protein</fullName>
    </recommendedName>
</protein>
<name>X1C1C6_9ZZZZ</name>
<dbReference type="EMBL" id="BART01028377">
    <property type="protein sequence ID" value="GAG90258.1"/>
    <property type="molecule type" value="Genomic_DNA"/>
</dbReference>
<evidence type="ECO:0008006" key="2">
    <source>
        <dbReference type="Google" id="ProtNLM"/>
    </source>
</evidence>
<sequence>PPTAPELQKIAAKQTWARWRHEGRGARYIKVNGGSRVLYLGRDVLDWLEAHRIETQPNEAE</sequence>
<reference evidence="1" key="1">
    <citation type="journal article" date="2014" name="Front. Microbiol.">
        <title>High frequency of phylogenetically diverse reductive dehalogenase-homologous genes in deep subseafloor sedimentary metagenomes.</title>
        <authorList>
            <person name="Kawai M."/>
            <person name="Futagami T."/>
            <person name="Toyoda A."/>
            <person name="Takaki Y."/>
            <person name="Nishi S."/>
            <person name="Hori S."/>
            <person name="Arai W."/>
            <person name="Tsubouchi T."/>
            <person name="Morono Y."/>
            <person name="Uchiyama I."/>
            <person name="Ito T."/>
            <person name="Fujiyama A."/>
            <person name="Inagaki F."/>
            <person name="Takami H."/>
        </authorList>
    </citation>
    <scope>NUCLEOTIDE SEQUENCE</scope>
    <source>
        <strain evidence="1">Expedition CK06-06</strain>
    </source>
</reference>
<accession>X1C1C6</accession>
<dbReference type="AlphaFoldDB" id="X1C1C6"/>
<evidence type="ECO:0000313" key="1">
    <source>
        <dbReference type="EMBL" id="GAG90258.1"/>
    </source>
</evidence>
<feature type="non-terminal residue" evidence="1">
    <location>
        <position position="1"/>
    </location>
</feature>
<proteinExistence type="predicted"/>